<dbReference type="RefSeq" id="WP_189858004.1">
    <property type="nucleotide sequence ID" value="NZ_BMVW01000003.1"/>
</dbReference>
<dbReference type="InterPro" id="IPR002401">
    <property type="entry name" value="Cyt_P450_E_grp-I"/>
</dbReference>
<keyword evidence="4 8" id="KW-0560">Oxidoreductase</keyword>
<dbReference type="GO" id="GO:0016705">
    <property type="term" value="F:oxidoreductase activity, acting on paired donors, with incorporation or reduction of molecular oxygen"/>
    <property type="evidence" value="ECO:0007669"/>
    <property type="project" value="InterPro"/>
</dbReference>
<evidence type="ECO:0000256" key="2">
    <source>
        <dbReference type="ARBA" id="ARBA00022617"/>
    </source>
</evidence>
<comment type="similarity">
    <text evidence="1 8">Belongs to the cytochrome P450 family.</text>
</comment>
<protein>
    <submittedName>
        <fullName evidence="9">Cytochrome P450</fullName>
    </submittedName>
</protein>
<dbReference type="InterPro" id="IPR001128">
    <property type="entry name" value="Cyt_P450"/>
</dbReference>
<keyword evidence="6 8" id="KW-0503">Monooxygenase</keyword>
<evidence type="ECO:0000256" key="4">
    <source>
        <dbReference type="ARBA" id="ARBA00023002"/>
    </source>
</evidence>
<evidence type="ECO:0000313" key="10">
    <source>
        <dbReference type="Proteomes" id="UP000622166"/>
    </source>
</evidence>
<evidence type="ECO:0000256" key="6">
    <source>
        <dbReference type="ARBA" id="ARBA00023033"/>
    </source>
</evidence>
<dbReference type="Pfam" id="PF00067">
    <property type="entry name" value="p450"/>
    <property type="match status" value="1"/>
</dbReference>
<comment type="cofactor">
    <cofactor evidence="7">
        <name>heme</name>
        <dbReference type="ChEBI" id="CHEBI:30413"/>
    </cofactor>
</comment>
<accession>A0A918UG63</accession>
<reference evidence="9" key="2">
    <citation type="submission" date="2020-09" db="EMBL/GenBank/DDBJ databases">
        <authorList>
            <person name="Sun Q."/>
            <person name="Ohkuma M."/>
        </authorList>
    </citation>
    <scope>NUCLEOTIDE SEQUENCE</scope>
    <source>
        <strain evidence="9">JCM 4815</strain>
    </source>
</reference>
<evidence type="ECO:0000256" key="8">
    <source>
        <dbReference type="RuleBase" id="RU000461"/>
    </source>
</evidence>
<dbReference type="PANTHER" id="PTHR24291">
    <property type="entry name" value="CYTOCHROME P450 FAMILY 4"/>
    <property type="match status" value="1"/>
</dbReference>
<reference evidence="9" key="1">
    <citation type="journal article" date="2014" name="Int. J. Syst. Evol. Microbiol.">
        <title>Complete genome sequence of Corynebacterium casei LMG S-19264T (=DSM 44701T), isolated from a smear-ripened cheese.</title>
        <authorList>
            <consortium name="US DOE Joint Genome Institute (JGI-PGF)"/>
            <person name="Walter F."/>
            <person name="Albersmeier A."/>
            <person name="Kalinowski J."/>
            <person name="Ruckert C."/>
        </authorList>
    </citation>
    <scope>NUCLEOTIDE SEQUENCE</scope>
    <source>
        <strain evidence="9">JCM 4815</strain>
    </source>
</reference>
<evidence type="ECO:0000256" key="7">
    <source>
        <dbReference type="PIRSR" id="PIRSR602401-1"/>
    </source>
</evidence>
<dbReference type="InterPro" id="IPR017972">
    <property type="entry name" value="Cyt_P450_CS"/>
</dbReference>
<proteinExistence type="inferred from homology"/>
<dbReference type="GO" id="GO:0020037">
    <property type="term" value="F:heme binding"/>
    <property type="evidence" value="ECO:0007669"/>
    <property type="project" value="InterPro"/>
</dbReference>
<dbReference type="PRINTS" id="PR00463">
    <property type="entry name" value="EP450I"/>
</dbReference>
<evidence type="ECO:0000256" key="1">
    <source>
        <dbReference type="ARBA" id="ARBA00010617"/>
    </source>
</evidence>
<evidence type="ECO:0000256" key="5">
    <source>
        <dbReference type="ARBA" id="ARBA00023004"/>
    </source>
</evidence>
<name>A0A918UG63_9ACTN</name>
<feature type="binding site" description="axial binding residue" evidence="7">
    <location>
        <position position="393"/>
    </location>
    <ligand>
        <name>heme</name>
        <dbReference type="ChEBI" id="CHEBI:30413"/>
    </ligand>
    <ligandPart>
        <name>Fe</name>
        <dbReference type="ChEBI" id="CHEBI:18248"/>
    </ligandPart>
</feature>
<keyword evidence="10" id="KW-1185">Reference proteome</keyword>
<dbReference type="InterPro" id="IPR036396">
    <property type="entry name" value="Cyt_P450_sf"/>
</dbReference>
<keyword evidence="3 7" id="KW-0479">Metal-binding</keyword>
<dbReference type="GO" id="GO:0004497">
    <property type="term" value="F:monooxygenase activity"/>
    <property type="evidence" value="ECO:0007669"/>
    <property type="project" value="UniProtKB-KW"/>
</dbReference>
<dbReference type="InterPro" id="IPR050196">
    <property type="entry name" value="Cytochrome_P450_Monoox"/>
</dbReference>
<keyword evidence="2 7" id="KW-0349">Heme</keyword>
<evidence type="ECO:0000256" key="3">
    <source>
        <dbReference type="ARBA" id="ARBA00022723"/>
    </source>
</evidence>
<evidence type="ECO:0000313" key="9">
    <source>
        <dbReference type="EMBL" id="GGZ03911.1"/>
    </source>
</evidence>
<dbReference type="Proteomes" id="UP000622166">
    <property type="component" value="Unassembled WGS sequence"/>
</dbReference>
<dbReference type="PRINTS" id="PR00385">
    <property type="entry name" value="P450"/>
</dbReference>
<keyword evidence="5 7" id="KW-0408">Iron</keyword>
<dbReference type="PANTHER" id="PTHR24291:SF50">
    <property type="entry name" value="BIFUNCTIONAL ALBAFLAVENONE MONOOXYGENASE_TERPENE SYNTHASE"/>
    <property type="match status" value="1"/>
</dbReference>
<dbReference type="SUPFAM" id="SSF48264">
    <property type="entry name" value="Cytochrome P450"/>
    <property type="match status" value="1"/>
</dbReference>
<dbReference type="EMBL" id="BMVW01000003">
    <property type="protein sequence ID" value="GGZ03911.1"/>
    <property type="molecule type" value="Genomic_DNA"/>
</dbReference>
<comment type="caution">
    <text evidence="9">The sequence shown here is derived from an EMBL/GenBank/DDBJ whole genome shotgun (WGS) entry which is preliminary data.</text>
</comment>
<dbReference type="PROSITE" id="PS00086">
    <property type="entry name" value="CYTOCHROME_P450"/>
    <property type="match status" value="1"/>
</dbReference>
<gene>
    <name evidence="9" type="ORF">GCM10010365_23520</name>
</gene>
<dbReference type="GO" id="GO:0005506">
    <property type="term" value="F:iron ion binding"/>
    <property type="evidence" value="ECO:0007669"/>
    <property type="project" value="InterPro"/>
</dbReference>
<dbReference type="AlphaFoldDB" id="A0A918UG63"/>
<dbReference type="Gene3D" id="1.10.630.10">
    <property type="entry name" value="Cytochrome P450"/>
    <property type="match status" value="1"/>
</dbReference>
<sequence length="444" mass="49476">MSGTAIPRLPGGVPGLGHALALRRDPFGLLLRARAWGDVVEIGVGPRPVYVINSPRVIRQILVSDAAHYDKGSLFEKASAVLGNGVVTSSGEFHRQQRRLIHPAFQSTRIPLYAEVMTALAEELSQAWQPGRHLRMDAEMHRLTITTAARTLFSSRLADHAVTEIQHSLPVFLSTITARALSPVPLLEKLPTPGNRRFARARQRMLRAVLSVIDDYRAVGGDQGDLLSMLLAARDADSGRAMPREQVYDEAVTFMVAASESTATALSWAFHYLGNHRAVEERVRREVRDCLGERAAARHGDLPRLARLRQVLHEVLRLHPLALLPRRALQDVEVDGRHYPRGTQFFISPHALHRDRRHYAAPADFDPDRWAPDRAPHIDPETYLPFGVGRHGCLGESFAWSSMTITLATLLNRFSFTPVPGHRIREVMAGTSRPCHLPMIVHPC</sequence>
<organism evidence="9 10">
    <name type="scientific">Streptomyces poonensis</name>
    <dbReference type="NCBI Taxonomy" id="68255"/>
    <lineage>
        <taxon>Bacteria</taxon>
        <taxon>Bacillati</taxon>
        <taxon>Actinomycetota</taxon>
        <taxon>Actinomycetes</taxon>
        <taxon>Kitasatosporales</taxon>
        <taxon>Streptomycetaceae</taxon>
        <taxon>Streptomyces</taxon>
    </lineage>
</organism>